<proteinExistence type="predicted"/>
<dbReference type="InterPro" id="IPR011250">
    <property type="entry name" value="OMP/PagP_B-barrel"/>
</dbReference>
<reference evidence="4 5" key="1">
    <citation type="journal article" date="2013" name="Pathogens">
        <title>An Emerging Tick-Borne Disease of Humans Is Caused by a Subset of Strains with Conserved Genome Structure.</title>
        <authorList>
            <person name="Barbet A.F."/>
            <person name="Al-Khedery B."/>
            <person name="Stuen S."/>
            <person name="Granquist E.G."/>
            <person name="Felsheim R.F."/>
            <person name="Munderloh U.G."/>
        </authorList>
    </citation>
    <scope>NUCLEOTIDE SEQUENCE [LARGE SCALE GENOMIC DNA]</scope>
    <source>
        <strain evidence="4 5">Norway variant2</strain>
    </source>
</reference>
<feature type="domain" description="Msp4/OMP-like" evidence="3">
    <location>
        <begin position="276"/>
        <end position="377"/>
    </location>
</feature>
<dbReference type="AlphaFoldDB" id="A0A168HIR7"/>
<dbReference type="Gene3D" id="2.40.160.20">
    <property type="match status" value="1"/>
</dbReference>
<evidence type="ECO:0000256" key="1">
    <source>
        <dbReference type="SAM" id="MobiDB-lite"/>
    </source>
</evidence>
<feature type="region of interest" description="Disordered" evidence="1">
    <location>
        <begin position="239"/>
        <end position="262"/>
    </location>
</feature>
<dbReference type="SUPFAM" id="SSF56925">
    <property type="entry name" value="OMPA-like"/>
    <property type="match status" value="1"/>
</dbReference>
<dbReference type="Pfam" id="PF01617">
    <property type="entry name" value="Surface_Ag_2"/>
    <property type="match status" value="2"/>
</dbReference>
<gene>
    <name evidence="4" type="ORF">P029_05030</name>
</gene>
<evidence type="ECO:0000256" key="2">
    <source>
        <dbReference type="SAM" id="SignalP"/>
    </source>
</evidence>
<accession>A0A168HIR7</accession>
<dbReference type="FunFam" id="2.40.160.20:FF:000006">
    <property type="entry name" value="p44/Msp2 family outer membrane protein"/>
    <property type="match status" value="1"/>
</dbReference>
<evidence type="ECO:0000313" key="5">
    <source>
        <dbReference type="Proteomes" id="UP000053801"/>
    </source>
</evidence>
<evidence type="ECO:0000313" key="4">
    <source>
        <dbReference type="EMBL" id="ANC34646.1"/>
    </source>
</evidence>
<sequence length="384" mass="40596">MRSRSKLLLGSVMTSLAIVMAGNDVRAHDDVSALDTGGAGYFYVGLDYSPAFSKIRDFSIRESNGETKAVYPYLKDGKSVKLESHKFDWNTPDPRIGFKDNMLVAMEGSVGYGIGGARVELEIGYERFKTKGIRDSGSKEDEADTVYLLAKELAYDVVTGQTDNLAAALAKTSGKDIVQFAKAVEISAPTINSRICNRGKEASKGVNGTKAGSCDSVVVSSKELEQSLTAALGDEGAGKWPKINNGTSDTTLAGSSASSTPYTKDASATVAKDLIKLTSEEKTIVAGLLAKTIEGGEVVEIRAVSSTSVMVNACYDLLSEGLGVVPYACVGLGGNFVGVVDGHITPKLAYRLKAGLSYQLSPEISAFVGGFYHRVVAAVSSRRY</sequence>
<evidence type="ECO:0000259" key="3">
    <source>
        <dbReference type="Pfam" id="PF01617"/>
    </source>
</evidence>
<protein>
    <submittedName>
        <fullName evidence="4">p44/Msp2 family outer membrane protein</fullName>
    </submittedName>
</protein>
<dbReference type="InterPro" id="IPR002566">
    <property type="entry name" value="Msp4_OMP-like"/>
</dbReference>
<keyword evidence="2" id="KW-0732">Signal</keyword>
<feature type="signal peptide" evidence="2">
    <location>
        <begin position="1"/>
        <end position="21"/>
    </location>
</feature>
<dbReference type="OrthoDB" id="7162436at2"/>
<organism evidence="4 5">
    <name type="scientific">Anaplasma phagocytophilum str. Norway variant2</name>
    <dbReference type="NCBI Taxonomy" id="1392507"/>
    <lineage>
        <taxon>Bacteria</taxon>
        <taxon>Pseudomonadati</taxon>
        <taxon>Pseudomonadota</taxon>
        <taxon>Alphaproteobacteria</taxon>
        <taxon>Rickettsiales</taxon>
        <taxon>Anaplasmataceae</taxon>
        <taxon>Anaplasma</taxon>
        <taxon>phagocytophilum group</taxon>
    </lineage>
</organism>
<dbReference type="EMBL" id="CP015376">
    <property type="protein sequence ID" value="ANC34646.1"/>
    <property type="molecule type" value="Genomic_DNA"/>
</dbReference>
<reference evidence="4 5" key="2">
    <citation type="journal article" date="2014" name="Pathogens">
        <title>Comparative Genomics Identifies a Potential Marker of Human-Virulent Anaplasma phagocytophilum.</title>
        <authorList>
            <person name="Al-Khedery B."/>
            <person name="Barbet A.F."/>
        </authorList>
    </citation>
    <scope>NUCLEOTIDE SEQUENCE [LARGE SCALE GENOMIC DNA]</scope>
    <source>
        <strain evidence="4 5">Norway variant2</strain>
    </source>
</reference>
<feature type="domain" description="Msp4/OMP-like" evidence="3">
    <location>
        <begin position="39"/>
        <end position="155"/>
    </location>
</feature>
<feature type="compositionally biased region" description="Polar residues" evidence="1">
    <location>
        <begin position="244"/>
        <end position="262"/>
    </location>
</feature>
<feature type="chain" id="PRO_5007897643" evidence="2">
    <location>
        <begin position="22"/>
        <end position="384"/>
    </location>
</feature>
<name>A0A168HIR7_ANAPH</name>
<dbReference type="Proteomes" id="UP000053801">
    <property type="component" value="Chromosome"/>
</dbReference>